<protein>
    <recommendedName>
        <fullName evidence="5">Acyl-CoA dehydrogenase/oxidase N-terminal domain-containing protein</fullName>
    </recommendedName>
</protein>
<dbReference type="Pfam" id="PF02770">
    <property type="entry name" value="Acyl-CoA_dh_M"/>
    <property type="match status" value="1"/>
</dbReference>
<dbReference type="SUPFAM" id="SSF56645">
    <property type="entry name" value="Acyl-CoA dehydrogenase NM domain-like"/>
    <property type="match status" value="1"/>
</dbReference>
<accession>X1MAD6</accession>
<proteinExistence type="predicted"/>
<dbReference type="Gene3D" id="1.10.540.10">
    <property type="entry name" value="Acyl-CoA dehydrogenase/oxidase, N-terminal domain"/>
    <property type="match status" value="1"/>
</dbReference>
<evidence type="ECO:0000256" key="1">
    <source>
        <dbReference type="ARBA" id="ARBA00023002"/>
    </source>
</evidence>
<dbReference type="EMBL" id="BARV01010669">
    <property type="protein sequence ID" value="GAI15036.1"/>
    <property type="molecule type" value="Genomic_DNA"/>
</dbReference>
<dbReference type="Gene3D" id="2.40.110.10">
    <property type="entry name" value="Butyryl-CoA Dehydrogenase, subunit A, domain 2"/>
    <property type="match status" value="1"/>
</dbReference>
<dbReference type="InterPro" id="IPR037069">
    <property type="entry name" value="AcylCoA_DH/ox_N_sf"/>
</dbReference>
<feature type="domain" description="Acyl-CoA oxidase/dehydrogenase middle" evidence="2">
    <location>
        <begin position="132"/>
        <end position="202"/>
    </location>
</feature>
<feature type="non-terminal residue" evidence="4">
    <location>
        <position position="202"/>
    </location>
</feature>
<dbReference type="InterPro" id="IPR013786">
    <property type="entry name" value="AcylCoA_DH/ox_N"/>
</dbReference>
<dbReference type="Pfam" id="PF02771">
    <property type="entry name" value="Acyl-CoA_dh_N"/>
    <property type="match status" value="1"/>
</dbReference>
<dbReference type="GO" id="GO:0050660">
    <property type="term" value="F:flavin adenine dinucleotide binding"/>
    <property type="evidence" value="ECO:0007669"/>
    <property type="project" value="InterPro"/>
</dbReference>
<reference evidence="4" key="1">
    <citation type="journal article" date="2014" name="Front. Microbiol.">
        <title>High frequency of phylogenetically diverse reductive dehalogenase-homologous genes in deep subseafloor sedimentary metagenomes.</title>
        <authorList>
            <person name="Kawai M."/>
            <person name="Futagami T."/>
            <person name="Toyoda A."/>
            <person name="Takaki Y."/>
            <person name="Nishi S."/>
            <person name="Hori S."/>
            <person name="Arai W."/>
            <person name="Tsubouchi T."/>
            <person name="Morono Y."/>
            <person name="Uchiyama I."/>
            <person name="Ito T."/>
            <person name="Fujiyama A."/>
            <person name="Inagaki F."/>
            <person name="Takami H."/>
        </authorList>
    </citation>
    <scope>NUCLEOTIDE SEQUENCE</scope>
    <source>
        <strain evidence="4">Expedition CK06-06</strain>
    </source>
</reference>
<dbReference type="InterPro" id="IPR046373">
    <property type="entry name" value="Acyl-CoA_Oxase/DH_mid-dom_sf"/>
</dbReference>
<gene>
    <name evidence="4" type="ORF">S06H3_20568</name>
</gene>
<organism evidence="4">
    <name type="scientific">marine sediment metagenome</name>
    <dbReference type="NCBI Taxonomy" id="412755"/>
    <lineage>
        <taxon>unclassified sequences</taxon>
        <taxon>metagenomes</taxon>
        <taxon>ecological metagenomes</taxon>
    </lineage>
</organism>
<dbReference type="InterPro" id="IPR009100">
    <property type="entry name" value="AcylCoA_DH/oxidase_NM_dom_sf"/>
</dbReference>
<evidence type="ECO:0000259" key="2">
    <source>
        <dbReference type="Pfam" id="PF02770"/>
    </source>
</evidence>
<dbReference type="GO" id="GO:0005886">
    <property type="term" value="C:plasma membrane"/>
    <property type="evidence" value="ECO:0007669"/>
    <property type="project" value="TreeGrafter"/>
</dbReference>
<evidence type="ECO:0000313" key="4">
    <source>
        <dbReference type="EMBL" id="GAI15036.1"/>
    </source>
</evidence>
<dbReference type="GO" id="GO:0016627">
    <property type="term" value="F:oxidoreductase activity, acting on the CH-CH group of donors"/>
    <property type="evidence" value="ECO:0007669"/>
    <property type="project" value="InterPro"/>
</dbReference>
<keyword evidence="1" id="KW-0560">Oxidoreductase</keyword>
<sequence length="202" mass="23121">MDFLFTEEQERFRQEVRSFLDKELPSDWVDYIGTAIDDTVAPRKDGEQVFKDIAHKLGKKGWLSLFWPKEYGGQSCSYVDYLIFLEEIASRGSPGYNAVGVKMLAPTLFKYGTEGQKERHLKLITKGEEFWCEGFTEPNAGSDLASLQTKAVKDSNDYIINGQKTWSTFANYSDWCCLLARTDPELKRHRGISFFLVDLSTP</sequence>
<evidence type="ECO:0000259" key="3">
    <source>
        <dbReference type="Pfam" id="PF02771"/>
    </source>
</evidence>
<dbReference type="InterPro" id="IPR052161">
    <property type="entry name" value="Mycobact_Acyl-CoA_DH"/>
</dbReference>
<name>X1MAD6_9ZZZZ</name>
<dbReference type="PANTHER" id="PTHR43292:SF3">
    <property type="entry name" value="ACYL-COA DEHYDROGENASE FADE29"/>
    <property type="match status" value="1"/>
</dbReference>
<dbReference type="AlphaFoldDB" id="X1MAD6"/>
<evidence type="ECO:0008006" key="5">
    <source>
        <dbReference type="Google" id="ProtNLM"/>
    </source>
</evidence>
<comment type="caution">
    <text evidence="4">The sequence shown here is derived from an EMBL/GenBank/DDBJ whole genome shotgun (WGS) entry which is preliminary data.</text>
</comment>
<feature type="domain" description="Acyl-CoA dehydrogenase/oxidase N-terminal" evidence="3">
    <location>
        <begin position="6"/>
        <end position="128"/>
    </location>
</feature>
<dbReference type="PANTHER" id="PTHR43292">
    <property type="entry name" value="ACYL-COA DEHYDROGENASE"/>
    <property type="match status" value="1"/>
</dbReference>
<dbReference type="InterPro" id="IPR006091">
    <property type="entry name" value="Acyl-CoA_Oxase/DH_mid-dom"/>
</dbReference>